<comment type="caution">
    <text evidence="19">The sequence shown here is derived from an EMBL/GenBank/DDBJ whole genome shotgun (WGS) entry which is preliminary data.</text>
</comment>
<dbReference type="PANTHER" id="PTHR24305">
    <property type="entry name" value="CYTOCHROME P450"/>
    <property type="match status" value="1"/>
</dbReference>
<evidence type="ECO:0000256" key="10">
    <source>
        <dbReference type="ARBA" id="ARBA00022723"/>
    </source>
</evidence>
<organism evidence="19 20">
    <name type="scientific">Didymella heteroderae</name>
    <dbReference type="NCBI Taxonomy" id="1769908"/>
    <lineage>
        <taxon>Eukaryota</taxon>
        <taxon>Fungi</taxon>
        <taxon>Dikarya</taxon>
        <taxon>Ascomycota</taxon>
        <taxon>Pezizomycotina</taxon>
        <taxon>Dothideomycetes</taxon>
        <taxon>Pleosporomycetidae</taxon>
        <taxon>Pleosporales</taxon>
        <taxon>Pleosporineae</taxon>
        <taxon>Didymellaceae</taxon>
        <taxon>Didymella</taxon>
    </lineage>
</organism>
<accession>A0A9P4WG80</accession>
<dbReference type="Pfam" id="PF00258">
    <property type="entry name" value="Flavodoxin_1"/>
    <property type="match status" value="1"/>
</dbReference>
<dbReference type="Proteomes" id="UP000758155">
    <property type="component" value="Unassembled WGS sequence"/>
</dbReference>
<evidence type="ECO:0000256" key="13">
    <source>
        <dbReference type="ARBA" id="ARBA00022982"/>
    </source>
</evidence>
<dbReference type="GO" id="GO:0005506">
    <property type="term" value="F:iron ion binding"/>
    <property type="evidence" value="ECO:0007669"/>
    <property type="project" value="InterPro"/>
</dbReference>
<evidence type="ECO:0000313" key="20">
    <source>
        <dbReference type="Proteomes" id="UP000758155"/>
    </source>
</evidence>
<keyword evidence="10 17" id="KW-0479">Metal-binding</keyword>
<sequence>MLSDTTIPGPPGHWLIGNLGDIDVDNTTESLCSLTQTYEELPRPRLTSTGPIWKFHLGSEERIVVGSQALMDEVCDEGRFTKIIAAVLKQARNGVRDGLGTAHGPEERNWGIAHRVLAPHFAPLAIESMFGDMHDIAVQLVLKWARHGPEHDIHVTEDFTRLTLDAIALSAMDYRFNSFYKEAMHPFIDALTSFLSTNGDRAKRSSVLQPLCVLENHKYWGSIEQLRRTGHAVISARKMHPSDKKDLLNAMLHGVDPETGERMTDDSVVNNMITFLFAGHETTSGLLSFTFYYLLSNPAAYARAQQEIDDVLGDDAITAAHLAKLPYLSAVLRESLRLSPTVPAIALAAREDTTLGGKYQVKANAPIIALFAAVHRDPRVYGSDADAFRPERMLDEHFHRRNQEFPNCWKPFGNGMRGCIGRSFAWQQALLVAAMLLQSFDLSMSDPSYRLKIKQTLTIKPDGFRMRARPRHRAALSVLQPTTTITSTACPPSTATIGEDEALKTKIDIYYGSNTNTCKQLASRLVDNAADHGFAVGATGTLDAAVKGLSKKNPVVLVAASYNGQPASNAARFVGWLSALRSDELADVAFAVFGCGHRDWAKTFLRVPKYLDQTLQKCGGTRLAALGTSDVAEGKVLSDFSAWEEHVLWPVLREKYGGAAARTAHEAAERALQVKVLVSGTSALRCGLRQARVFANTTLSGPDAPTRKHLEITLPLGTTYRTGDRLAILPQNPRSVVRRALKRFGLSQDSVLTVTCAAPTPLRASRFS</sequence>
<dbReference type="Gene3D" id="3.40.50.360">
    <property type="match status" value="1"/>
</dbReference>
<dbReference type="InterPro" id="IPR036396">
    <property type="entry name" value="Cyt_P450_sf"/>
</dbReference>
<keyword evidence="20" id="KW-1185">Reference proteome</keyword>
<dbReference type="PANTHER" id="PTHR24305:SF166">
    <property type="entry name" value="CYTOCHROME P450 12A4, MITOCHONDRIAL-RELATED"/>
    <property type="match status" value="1"/>
</dbReference>
<evidence type="ECO:0000256" key="16">
    <source>
        <dbReference type="ARBA" id="ARBA00023033"/>
    </source>
</evidence>
<evidence type="ECO:0000256" key="9">
    <source>
        <dbReference type="ARBA" id="ARBA00022643"/>
    </source>
</evidence>
<dbReference type="SUPFAM" id="SSF63380">
    <property type="entry name" value="Riboflavin synthase domain-like"/>
    <property type="match status" value="1"/>
</dbReference>
<dbReference type="Gene3D" id="2.40.30.10">
    <property type="entry name" value="Translation factors"/>
    <property type="match status" value="1"/>
</dbReference>
<evidence type="ECO:0000256" key="5">
    <source>
        <dbReference type="ARBA" id="ARBA00010617"/>
    </source>
</evidence>
<dbReference type="InterPro" id="IPR017938">
    <property type="entry name" value="Riboflavin_synthase-like_b-brl"/>
</dbReference>
<dbReference type="EMBL" id="SWKV01000144">
    <property type="protein sequence ID" value="KAF3031462.1"/>
    <property type="molecule type" value="Genomic_DNA"/>
</dbReference>
<dbReference type="SUPFAM" id="SSF48264">
    <property type="entry name" value="Cytochrome P450"/>
    <property type="match status" value="1"/>
</dbReference>
<dbReference type="Pfam" id="PF00067">
    <property type="entry name" value="p450"/>
    <property type="match status" value="1"/>
</dbReference>
<protein>
    <recommendedName>
        <fullName evidence="18">Flavodoxin-like domain-containing protein</fullName>
    </recommendedName>
</protein>
<comment type="cofactor">
    <cofactor evidence="3">
        <name>FAD</name>
        <dbReference type="ChEBI" id="CHEBI:57692"/>
    </cofactor>
</comment>
<dbReference type="AlphaFoldDB" id="A0A9P4WG80"/>
<dbReference type="OrthoDB" id="3773072at2759"/>
<keyword evidence="7 17" id="KW-0349">Heme</keyword>
<comment type="cofactor">
    <cofactor evidence="1">
        <name>FMN</name>
        <dbReference type="ChEBI" id="CHEBI:58210"/>
    </cofactor>
</comment>
<dbReference type="InterPro" id="IPR001128">
    <property type="entry name" value="Cyt_P450"/>
</dbReference>
<dbReference type="InterPro" id="IPR008254">
    <property type="entry name" value="Flavodoxin/NO_synth"/>
</dbReference>
<dbReference type="PROSITE" id="PS00086">
    <property type="entry name" value="CYTOCHROME_P450"/>
    <property type="match status" value="1"/>
</dbReference>
<feature type="domain" description="Flavodoxin-like" evidence="18">
    <location>
        <begin position="507"/>
        <end position="648"/>
    </location>
</feature>
<dbReference type="GO" id="GO:0016705">
    <property type="term" value="F:oxidoreductase activity, acting on paired donors, with incorporation or reduction of molecular oxygen"/>
    <property type="evidence" value="ECO:0007669"/>
    <property type="project" value="InterPro"/>
</dbReference>
<dbReference type="PRINTS" id="PR00463">
    <property type="entry name" value="EP450I"/>
</dbReference>
<comment type="similarity">
    <text evidence="4">In the N-terminal section; belongs to the cytochrome P450 family.</text>
</comment>
<dbReference type="CDD" id="cd11068">
    <property type="entry name" value="CYP120A1"/>
    <property type="match status" value="1"/>
</dbReference>
<gene>
    <name evidence="19" type="ORF">E8E12_001942</name>
</gene>
<keyword evidence="9" id="KW-0288">FMN</keyword>
<evidence type="ECO:0000256" key="7">
    <source>
        <dbReference type="ARBA" id="ARBA00022617"/>
    </source>
</evidence>
<keyword evidence="12" id="KW-0521">NADP</keyword>
<dbReference type="InterPro" id="IPR017972">
    <property type="entry name" value="Cyt_P450_CS"/>
</dbReference>
<feature type="binding site" description="axial binding residue" evidence="17">
    <location>
        <position position="419"/>
    </location>
    <ligand>
        <name>heme</name>
        <dbReference type="ChEBI" id="CHEBI:30413"/>
    </ligand>
    <ligandPart>
        <name>Fe</name>
        <dbReference type="ChEBI" id="CHEBI:18248"/>
    </ligandPart>
</feature>
<evidence type="ECO:0000256" key="15">
    <source>
        <dbReference type="ARBA" id="ARBA00023004"/>
    </source>
</evidence>
<dbReference type="FunFam" id="1.10.630.10:FF:000040">
    <property type="entry name" value="Bifunctional cytochrome P450/NADPH--P450 reductase"/>
    <property type="match status" value="1"/>
</dbReference>
<dbReference type="SUPFAM" id="SSF52218">
    <property type="entry name" value="Flavoproteins"/>
    <property type="match status" value="1"/>
</dbReference>
<dbReference type="PROSITE" id="PS50902">
    <property type="entry name" value="FLAVODOXIN_LIKE"/>
    <property type="match status" value="1"/>
</dbReference>
<comment type="similarity">
    <text evidence="5">Belongs to the cytochrome P450 family.</text>
</comment>
<evidence type="ECO:0000256" key="3">
    <source>
        <dbReference type="ARBA" id="ARBA00001974"/>
    </source>
</evidence>
<evidence type="ECO:0000256" key="12">
    <source>
        <dbReference type="ARBA" id="ARBA00022857"/>
    </source>
</evidence>
<evidence type="ECO:0000256" key="8">
    <source>
        <dbReference type="ARBA" id="ARBA00022630"/>
    </source>
</evidence>
<dbReference type="GO" id="GO:0010181">
    <property type="term" value="F:FMN binding"/>
    <property type="evidence" value="ECO:0007669"/>
    <property type="project" value="InterPro"/>
</dbReference>
<comment type="cofactor">
    <cofactor evidence="2 17">
        <name>heme</name>
        <dbReference type="ChEBI" id="CHEBI:30413"/>
    </cofactor>
</comment>
<evidence type="ECO:0000259" key="18">
    <source>
        <dbReference type="PROSITE" id="PS50902"/>
    </source>
</evidence>
<proteinExistence type="inferred from homology"/>
<dbReference type="InterPro" id="IPR023173">
    <property type="entry name" value="NADPH_Cyt_P450_Rdtase_alpha"/>
</dbReference>
<keyword evidence="8" id="KW-0285">Flavoprotein</keyword>
<evidence type="ECO:0000313" key="19">
    <source>
        <dbReference type="EMBL" id="KAF3031462.1"/>
    </source>
</evidence>
<reference evidence="19" key="1">
    <citation type="submission" date="2019-04" db="EMBL/GenBank/DDBJ databases">
        <title>Sequencing of skin fungus with MAO and IRED activity.</title>
        <authorList>
            <person name="Marsaioli A.J."/>
            <person name="Bonatto J.M.C."/>
            <person name="Reis Junior O."/>
        </authorList>
    </citation>
    <scope>NUCLEOTIDE SEQUENCE</scope>
    <source>
        <strain evidence="19">28M1</strain>
    </source>
</reference>
<dbReference type="InterPro" id="IPR002401">
    <property type="entry name" value="Cyt_P450_E_grp-I"/>
</dbReference>
<keyword evidence="6" id="KW-0813">Transport</keyword>
<keyword evidence="14" id="KW-0560">Oxidoreductase</keyword>
<dbReference type="Gene3D" id="1.10.630.10">
    <property type="entry name" value="Cytochrome P450"/>
    <property type="match status" value="1"/>
</dbReference>
<dbReference type="Gene3D" id="1.20.990.10">
    <property type="entry name" value="NADPH-cytochrome p450 Reductase, Chain A, domain 3"/>
    <property type="match status" value="1"/>
</dbReference>
<name>A0A9P4WG80_9PLEO</name>
<evidence type="ECO:0000256" key="1">
    <source>
        <dbReference type="ARBA" id="ARBA00001917"/>
    </source>
</evidence>
<dbReference type="InterPro" id="IPR050121">
    <property type="entry name" value="Cytochrome_P450_monoxygenase"/>
</dbReference>
<keyword evidence="13" id="KW-0249">Electron transport</keyword>
<dbReference type="GO" id="GO:0020037">
    <property type="term" value="F:heme binding"/>
    <property type="evidence" value="ECO:0007669"/>
    <property type="project" value="InterPro"/>
</dbReference>
<evidence type="ECO:0000256" key="2">
    <source>
        <dbReference type="ARBA" id="ARBA00001971"/>
    </source>
</evidence>
<dbReference type="PRINTS" id="PR00385">
    <property type="entry name" value="P450"/>
</dbReference>
<keyword evidence="11" id="KW-0274">FAD</keyword>
<dbReference type="InterPro" id="IPR029039">
    <property type="entry name" value="Flavoprotein-like_sf"/>
</dbReference>
<evidence type="ECO:0000256" key="11">
    <source>
        <dbReference type="ARBA" id="ARBA00022827"/>
    </source>
</evidence>
<evidence type="ECO:0000256" key="4">
    <source>
        <dbReference type="ARBA" id="ARBA00010018"/>
    </source>
</evidence>
<keyword evidence="16" id="KW-0503">Monooxygenase</keyword>
<evidence type="ECO:0000256" key="14">
    <source>
        <dbReference type="ARBA" id="ARBA00023002"/>
    </source>
</evidence>
<dbReference type="GO" id="GO:0004497">
    <property type="term" value="F:monooxygenase activity"/>
    <property type="evidence" value="ECO:0007669"/>
    <property type="project" value="UniProtKB-KW"/>
</dbReference>
<evidence type="ECO:0000256" key="17">
    <source>
        <dbReference type="PIRSR" id="PIRSR602401-1"/>
    </source>
</evidence>
<keyword evidence="15 17" id="KW-0408">Iron</keyword>
<evidence type="ECO:0000256" key="6">
    <source>
        <dbReference type="ARBA" id="ARBA00022448"/>
    </source>
</evidence>